<dbReference type="Gene3D" id="1.10.220.10">
    <property type="entry name" value="Annexin"/>
    <property type="match status" value="1"/>
</dbReference>
<dbReference type="InterPro" id="IPR038791">
    <property type="entry name" value="Cfap97/Hemingway"/>
</dbReference>
<protein>
    <submittedName>
        <fullName evidence="4">Annexin</fullName>
    </submittedName>
</protein>
<dbReference type="InterPro" id="IPR029488">
    <property type="entry name" value="Hmw/CFAP97"/>
</dbReference>
<proteinExistence type="inferred from homology"/>
<evidence type="ECO:0000313" key="4">
    <source>
        <dbReference type="WBParaSite" id="maker-uti_cns_0001126-snap-gene-0.10-mRNA-1"/>
    </source>
</evidence>
<feature type="region of interest" description="Disordered" evidence="2">
    <location>
        <begin position="43"/>
        <end position="68"/>
    </location>
</feature>
<dbReference type="GO" id="GO:0005509">
    <property type="term" value="F:calcium ion binding"/>
    <property type="evidence" value="ECO:0007669"/>
    <property type="project" value="InterPro"/>
</dbReference>
<evidence type="ECO:0000256" key="1">
    <source>
        <dbReference type="ARBA" id="ARBA00008315"/>
    </source>
</evidence>
<dbReference type="PANTHER" id="PTHR23035:SF2">
    <property type="entry name" value="KIAA1430 HOMOLOGUE"/>
    <property type="match status" value="1"/>
</dbReference>
<dbReference type="WBParaSite" id="maker-uti_cns_0001126-snap-gene-0.10-mRNA-1">
    <property type="protein sequence ID" value="maker-uti_cns_0001126-snap-gene-0.10-mRNA-1"/>
    <property type="gene ID" value="maker-uti_cns_0001126-snap-gene-0.10"/>
</dbReference>
<evidence type="ECO:0000256" key="2">
    <source>
        <dbReference type="SAM" id="MobiDB-lite"/>
    </source>
</evidence>
<comment type="similarity">
    <text evidence="1">Belongs to the CFAP97 family.</text>
</comment>
<feature type="compositionally biased region" description="Polar residues" evidence="2">
    <location>
        <begin position="49"/>
        <end position="58"/>
    </location>
</feature>
<evidence type="ECO:0000313" key="3">
    <source>
        <dbReference type="Proteomes" id="UP000095280"/>
    </source>
</evidence>
<dbReference type="AlphaFoldDB" id="A0A1I8G804"/>
<accession>A0A1I8G804</accession>
<dbReference type="Proteomes" id="UP000095280">
    <property type="component" value="Unplaced"/>
</dbReference>
<dbReference type="Pfam" id="PF13879">
    <property type="entry name" value="Hmw_CFAP97"/>
    <property type="match status" value="1"/>
</dbReference>
<dbReference type="PANTHER" id="PTHR23035">
    <property type="entry name" value="CILIA- AND FLAGELLA-ASSOCIATED PROTEIN 97-RELATED"/>
    <property type="match status" value="1"/>
</dbReference>
<organism evidence="3 4">
    <name type="scientific">Macrostomum lignano</name>
    <dbReference type="NCBI Taxonomy" id="282301"/>
    <lineage>
        <taxon>Eukaryota</taxon>
        <taxon>Metazoa</taxon>
        <taxon>Spiralia</taxon>
        <taxon>Lophotrochozoa</taxon>
        <taxon>Platyhelminthes</taxon>
        <taxon>Rhabditophora</taxon>
        <taxon>Macrostomorpha</taxon>
        <taxon>Macrostomida</taxon>
        <taxon>Macrostomidae</taxon>
        <taxon>Macrostomum</taxon>
    </lineage>
</organism>
<dbReference type="SUPFAM" id="SSF47874">
    <property type="entry name" value="Annexin"/>
    <property type="match status" value="1"/>
</dbReference>
<keyword evidence="3" id="KW-1185">Reference proteome</keyword>
<dbReference type="InterPro" id="IPR037104">
    <property type="entry name" value="Annexin_sf"/>
</dbReference>
<name>A0A1I8G804_9PLAT</name>
<dbReference type="GO" id="GO:0005544">
    <property type="term" value="F:calcium-dependent phospholipid binding"/>
    <property type="evidence" value="ECO:0007669"/>
    <property type="project" value="InterPro"/>
</dbReference>
<reference evidence="4" key="1">
    <citation type="submission" date="2016-11" db="UniProtKB">
        <authorList>
            <consortium name="WormBaseParasite"/>
        </authorList>
    </citation>
    <scope>IDENTIFICATION</scope>
</reference>
<sequence>SCRNCPPNWAETSRRLQQPAMDPVSFASSSKLLELRWAREGHRRHRQKVSSIKHSQALPSEPPPKSYPHLTVRLKKLQQEEERNAEIDRENRLLVEKLSGIINKPSDRLDNWNAYESAQLQIVHKASERRRRQRALMRDNQAMSNRLLGIRSSYDHTEHKHIKEMLDSTTKDYTFNTGGRRAGGGTWIRSAGAQRPPHSFAHAVVVGLYIRQGHSKPWRANAKQAKPRQVPQKLYDNEARMLMKVCNKIVQPNEILLKCLVKKSPKQRQAIRVRFRELYDLDLESQLKQSLPKEYRGLVEGLLHNPYLKVVTEIHANIKDIDPFALLTRCTQHDKACLKKLLDVYKKRN</sequence>
<feature type="region of interest" description="Disordered" evidence="2">
    <location>
        <begin position="1"/>
        <end position="23"/>
    </location>
</feature>